<evidence type="ECO:0000259" key="4">
    <source>
        <dbReference type="Pfam" id="PF02894"/>
    </source>
</evidence>
<protein>
    <submittedName>
        <fullName evidence="5">NAD(P)-binding protein</fullName>
    </submittedName>
</protein>
<name>A0A3N4L1M6_9PEZI</name>
<dbReference type="Gene3D" id="3.40.50.720">
    <property type="entry name" value="NAD(P)-binding Rossmann-like Domain"/>
    <property type="match status" value="1"/>
</dbReference>
<dbReference type="PANTHER" id="PTHR43708:SF5">
    <property type="entry name" value="CONSERVED EXPRESSED OXIDOREDUCTASE (EUROFUNG)-RELATED"/>
    <property type="match status" value="1"/>
</dbReference>
<reference evidence="5 6" key="1">
    <citation type="journal article" date="2018" name="Nat. Ecol. Evol.">
        <title>Pezizomycetes genomes reveal the molecular basis of ectomycorrhizal truffle lifestyle.</title>
        <authorList>
            <person name="Murat C."/>
            <person name="Payen T."/>
            <person name="Noel B."/>
            <person name="Kuo A."/>
            <person name="Morin E."/>
            <person name="Chen J."/>
            <person name="Kohler A."/>
            <person name="Krizsan K."/>
            <person name="Balestrini R."/>
            <person name="Da Silva C."/>
            <person name="Montanini B."/>
            <person name="Hainaut M."/>
            <person name="Levati E."/>
            <person name="Barry K.W."/>
            <person name="Belfiori B."/>
            <person name="Cichocki N."/>
            <person name="Clum A."/>
            <person name="Dockter R.B."/>
            <person name="Fauchery L."/>
            <person name="Guy J."/>
            <person name="Iotti M."/>
            <person name="Le Tacon F."/>
            <person name="Lindquist E.A."/>
            <person name="Lipzen A."/>
            <person name="Malagnac F."/>
            <person name="Mello A."/>
            <person name="Molinier V."/>
            <person name="Miyauchi S."/>
            <person name="Poulain J."/>
            <person name="Riccioni C."/>
            <person name="Rubini A."/>
            <person name="Sitrit Y."/>
            <person name="Splivallo R."/>
            <person name="Traeger S."/>
            <person name="Wang M."/>
            <person name="Zifcakova L."/>
            <person name="Wipf D."/>
            <person name="Zambonelli A."/>
            <person name="Paolocci F."/>
            <person name="Nowrousian M."/>
            <person name="Ottonello S."/>
            <person name="Baldrian P."/>
            <person name="Spatafora J.W."/>
            <person name="Henrissat B."/>
            <person name="Nagy L.G."/>
            <person name="Aury J.M."/>
            <person name="Wincker P."/>
            <person name="Grigoriev I.V."/>
            <person name="Bonfante P."/>
            <person name="Martin F.M."/>
        </authorList>
    </citation>
    <scope>NUCLEOTIDE SEQUENCE [LARGE SCALE GENOMIC DNA]</scope>
    <source>
        <strain evidence="5 6">CCBAS932</strain>
    </source>
</reference>
<dbReference type="InterPro" id="IPR051317">
    <property type="entry name" value="Gfo/Idh/MocA_oxidoreduct"/>
</dbReference>
<dbReference type="InterPro" id="IPR000683">
    <property type="entry name" value="Gfo/Idh/MocA-like_OxRdtase_N"/>
</dbReference>
<dbReference type="SUPFAM" id="SSF55347">
    <property type="entry name" value="Glyceraldehyde-3-phosphate dehydrogenase-like, C-terminal domain"/>
    <property type="match status" value="1"/>
</dbReference>
<feature type="domain" description="Gfo/Idh/MocA-like oxidoreductase C-terminal" evidence="4">
    <location>
        <begin position="148"/>
        <end position="372"/>
    </location>
</feature>
<dbReference type="Proteomes" id="UP000277580">
    <property type="component" value="Unassembled WGS sequence"/>
</dbReference>
<evidence type="ECO:0000259" key="3">
    <source>
        <dbReference type="Pfam" id="PF01408"/>
    </source>
</evidence>
<dbReference type="SUPFAM" id="SSF51735">
    <property type="entry name" value="NAD(P)-binding Rossmann-fold domains"/>
    <property type="match status" value="1"/>
</dbReference>
<evidence type="ECO:0000313" key="5">
    <source>
        <dbReference type="EMBL" id="RPB16726.1"/>
    </source>
</evidence>
<gene>
    <name evidence="5" type="ORF">P167DRAFT_515895</name>
</gene>
<dbReference type="Pfam" id="PF01408">
    <property type="entry name" value="GFO_IDH_MocA"/>
    <property type="match status" value="1"/>
</dbReference>
<evidence type="ECO:0000256" key="2">
    <source>
        <dbReference type="ARBA" id="ARBA00023002"/>
    </source>
</evidence>
<organism evidence="5 6">
    <name type="scientific">Morchella conica CCBAS932</name>
    <dbReference type="NCBI Taxonomy" id="1392247"/>
    <lineage>
        <taxon>Eukaryota</taxon>
        <taxon>Fungi</taxon>
        <taxon>Dikarya</taxon>
        <taxon>Ascomycota</taxon>
        <taxon>Pezizomycotina</taxon>
        <taxon>Pezizomycetes</taxon>
        <taxon>Pezizales</taxon>
        <taxon>Morchellaceae</taxon>
        <taxon>Morchella</taxon>
    </lineage>
</organism>
<dbReference type="STRING" id="1392247.A0A3N4L1M6"/>
<feature type="domain" description="Gfo/Idh/MocA-like oxidoreductase N-terminal" evidence="3">
    <location>
        <begin position="3"/>
        <end position="124"/>
    </location>
</feature>
<proteinExistence type="inferred from homology"/>
<evidence type="ECO:0000313" key="6">
    <source>
        <dbReference type="Proteomes" id="UP000277580"/>
    </source>
</evidence>
<keyword evidence="2" id="KW-0560">Oxidoreductase</keyword>
<dbReference type="AlphaFoldDB" id="A0A3N4L1M6"/>
<dbReference type="GO" id="GO:0016491">
    <property type="term" value="F:oxidoreductase activity"/>
    <property type="evidence" value="ECO:0007669"/>
    <property type="project" value="UniProtKB-KW"/>
</dbReference>
<dbReference type="GO" id="GO:0000166">
    <property type="term" value="F:nucleotide binding"/>
    <property type="evidence" value="ECO:0007669"/>
    <property type="project" value="InterPro"/>
</dbReference>
<evidence type="ECO:0000256" key="1">
    <source>
        <dbReference type="ARBA" id="ARBA00010928"/>
    </source>
</evidence>
<dbReference type="EMBL" id="ML119107">
    <property type="protein sequence ID" value="RPB16726.1"/>
    <property type="molecule type" value="Genomic_DNA"/>
</dbReference>
<dbReference type="OrthoDB" id="2129491at2759"/>
<dbReference type="InterPro" id="IPR004104">
    <property type="entry name" value="Gfo/Idh/MocA-like_OxRdtase_C"/>
</dbReference>
<dbReference type="InterPro" id="IPR036291">
    <property type="entry name" value="NAD(P)-bd_dom_sf"/>
</dbReference>
<accession>A0A3N4L1M6</accession>
<dbReference type="Gene3D" id="3.30.360.10">
    <property type="entry name" value="Dihydrodipicolinate Reductase, domain 2"/>
    <property type="match status" value="1"/>
</dbReference>
<sequence length="376" mass="41424">MTINVAILGYGLSATTFHIPFITTTPGLALHSIVQRSPTETNSAVKDHPSIKAYRSTAELYAAPETSEVSLVVVTTSNTTHFSYCKEALENGKNVVVEKPFATSSKEADELIALAEKVGKTLTVFQNRRFDSDFLSLRALLSATPSPFGKLVSIESHYDRFKAVEVNPSDTRAWKREQSYGNGTLWDLGTHLIDQALTLFGLPVRVFGQIRDERGASVNPKAIWGEDGFLDDFFEATLYYDGREEGERGFVVRLEAGTQSLRERQVRFIVRGSEGGWVKYHLDPQEDQLKGGLLPTAAEFGVEDESIHGTFITPDGTATKTPSQKGNYGKFYSNLVSAINGEKQLVVKPQEAADVIRLIELLGESNRQGKVLAVSR</sequence>
<dbReference type="Pfam" id="PF02894">
    <property type="entry name" value="GFO_IDH_MocA_C"/>
    <property type="match status" value="1"/>
</dbReference>
<comment type="similarity">
    <text evidence="1">Belongs to the Gfo/Idh/MocA family.</text>
</comment>
<dbReference type="PANTHER" id="PTHR43708">
    <property type="entry name" value="CONSERVED EXPRESSED OXIDOREDUCTASE (EUROFUNG)"/>
    <property type="match status" value="1"/>
</dbReference>
<dbReference type="InParanoid" id="A0A3N4L1M6"/>
<keyword evidence="6" id="KW-1185">Reference proteome</keyword>